<gene>
    <name evidence="3" type="ORF">AABB24_005181</name>
</gene>
<reference evidence="3 4" key="1">
    <citation type="submission" date="2024-05" db="EMBL/GenBank/DDBJ databases">
        <title>De novo assembly of an allotetraploid wild potato.</title>
        <authorList>
            <person name="Hosaka A.J."/>
        </authorList>
    </citation>
    <scope>NUCLEOTIDE SEQUENCE [LARGE SCALE GENOMIC DNA]</scope>
    <source>
        <tissue evidence="3">Young leaves</tissue>
    </source>
</reference>
<protein>
    <submittedName>
        <fullName evidence="3">Uncharacterized protein</fullName>
    </submittedName>
</protein>
<feature type="coiled-coil region" evidence="1">
    <location>
        <begin position="44"/>
        <end position="87"/>
    </location>
</feature>
<feature type="compositionally biased region" description="Polar residues" evidence="2">
    <location>
        <begin position="101"/>
        <end position="130"/>
    </location>
</feature>
<keyword evidence="4" id="KW-1185">Reference proteome</keyword>
<keyword evidence="1" id="KW-0175">Coiled coil</keyword>
<name>A0ABD2UW22_9SOLN</name>
<dbReference type="AlphaFoldDB" id="A0ABD2UW22"/>
<proteinExistence type="predicted"/>
<dbReference type="EMBL" id="JBJKTR010000003">
    <property type="protein sequence ID" value="KAL3373042.1"/>
    <property type="molecule type" value="Genomic_DNA"/>
</dbReference>
<evidence type="ECO:0000313" key="4">
    <source>
        <dbReference type="Proteomes" id="UP001627284"/>
    </source>
</evidence>
<evidence type="ECO:0000256" key="2">
    <source>
        <dbReference type="SAM" id="MobiDB-lite"/>
    </source>
</evidence>
<accession>A0ABD2UW22</accession>
<organism evidence="3 4">
    <name type="scientific">Solanum stoloniferum</name>
    <dbReference type="NCBI Taxonomy" id="62892"/>
    <lineage>
        <taxon>Eukaryota</taxon>
        <taxon>Viridiplantae</taxon>
        <taxon>Streptophyta</taxon>
        <taxon>Embryophyta</taxon>
        <taxon>Tracheophyta</taxon>
        <taxon>Spermatophyta</taxon>
        <taxon>Magnoliopsida</taxon>
        <taxon>eudicotyledons</taxon>
        <taxon>Gunneridae</taxon>
        <taxon>Pentapetalae</taxon>
        <taxon>asterids</taxon>
        <taxon>lamiids</taxon>
        <taxon>Solanales</taxon>
        <taxon>Solanaceae</taxon>
        <taxon>Solanoideae</taxon>
        <taxon>Solaneae</taxon>
        <taxon>Solanum</taxon>
    </lineage>
</organism>
<feature type="region of interest" description="Disordered" evidence="2">
    <location>
        <begin position="96"/>
        <end position="150"/>
    </location>
</feature>
<evidence type="ECO:0000313" key="3">
    <source>
        <dbReference type="EMBL" id="KAL3373042.1"/>
    </source>
</evidence>
<evidence type="ECO:0000256" key="1">
    <source>
        <dbReference type="SAM" id="Coils"/>
    </source>
</evidence>
<dbReference type="Proteomes" id="UP001627284">
    <property type="component" value="Unassembled WGS sequence"/>
</dbReference>
<sequence length="150" mass="16554">MGPVNFGRVCMALRATKENNEEPSKAEMFIATRTKNEKQVDPETEVVIEEVKELKEEVVELRKLQGLKEEVQELQQLRHLMKLLVKNNPGLNLEDAKGFIGSNQPSPVDSSSVRATRVQNIPRSSGSTHGPTLGKETYGDAIGNGGRKLS</sequence>
<comment type="caution">
    <text evidence="3">The sequence shown here is derived from an EMBL/GenBank/DDBJ whole genome shotgun (WGS) entry which is preliminary data.</text>
</comment>